<sequence>MPYFFRRLQLVYRFAPLRRRRLRAAWAGGRRREWLFALLDLLGFFDLWEASTNTLGWRIRPLTTGEIARLRPFFGDAVPYDLVRIDEHAWVGPRWGNFCYVSFFTINSWGPMADPTLVHEMVHVWQYTHRGAAYIPRALAAQRSAMGYNYGGLEPLRRAAGLESFNYEQQADLIEDAFRLASGYPAQWVPGRGPEVLPYYYPFLREVLAAAPHPTFGG</sequence>
<dbReference type="Proteomes" id="UP000650081">
    <property type="component" value="Unassembled WGS sequence"/>
</dbReference>
<proteinExistence type="predicted"/>
<gene>
    <name evidence="1" type="ORF">H9S92_17430</name>
</gene>
<keyword evidence="2" id="KW-1185">Reference proteome</keyword>
<dbReference type="AlphaFoldDB" id="A0A923PM42"/>
<evidence type="ECO:0000313" key="2">
    <source>
        <dbReference type="Proteomes" id="UP000650081"/>
    </source>
</evidence>
<reference evidence="1" key="1">
    <citation type="submission" date="2020-08" db="EMBL/GenBank/DDBJ databases">
        <title>Lewinella bacteria from marine environments.</title>
        <authorList>
            <person name="Zhong Y."/>
        </authorList>
    </citation>
    <scope>NUCLEOTIDE SEQUENCE</scope>
    <source>
        <strain evidence="1">KCTC 42187</strain>
    </source>
</reference>
<name>A0A923PM42_9BACT</name>
<organism evidence="1 2">
    <name type="scientific">Neolewinella lacunae</name>
    <dbReference type="NCBI Taxonomy" id="1517758"/>
    <lineage>
        <taxon>Bacteria</taxon>
        <taxon>Pseudomonadati</taxon>
        <taxon>Bacteroidota</taxon>
        <taxon>Saprospiria</taxon>
        <taxon>Saprospirales</taxon>
        <taxon>Lewinellaceae</taxon>
        <taxon>Neolewinella</taxon>
    </lineage>
</organism>
<comment type="caution">
    <text evidence="1">The sequence shown here is derived from an EMBL/GenBank/DDBJ whole genome shotgun (WGS) entry which is preliminary data.</text>
</comment>
<accession>A0A923PM42</accession>
<protein>
    <submittedName>
        <fullName evidence="1">Uncharacterized protein</fullName>
    </submittedName>
</protein>
<dbReference type="RefSeq" id="WP_187467980.1">
    <property type="nucleotide sequence ID" value="NZ_JACSIT010000142.1"/>
</dbReference>
<dbReference type="EMBL" id="JACSIT010000142">
    <property type="protein sequence ID" value="MBC6995954.1"/>
    <property type="molecule type" value="Genomic_DNA"/>
</dbReference>
<evidence type="ECO:0000313" key="1">
    <source>
        <dbReference type="EMBL" id="MBC6995954.1"/>
    </source>
</evidence>